<evidence type="ECO:0000313" key="3">
    <source>
        <dbReference type="WBParaSite" id="ACRNAN_scaffold6799.g21434.t1"/>
    </source>
</evidence>
<feature type="region of interest" description="Disordered" evidence="1">
    <location>
        <begin position="52"/>
        <end position="80"/>
    </location>
</feature>
<evidence type="ECO:0000313" key="2">
    <source>
        <dbReference type="Proteomes" id="UP000887540"/>
    </source>
</evidence>
<protein>
    <submittedName>
        <fullName evidence="3">Uncharacterized protein</fullName>
    </submittedName>
</protein>
<keyword evidence="2" id="KW-1185">Reference proteome</keyword>
<dbReference type="AlphaFoldDB" id="A0A914EAG0"/>
<dbReference type="Proteomes" id="UP000887540">
    <property type="component" value="Unplaced"/>
</dbReference>
<accession>A0A914EAG0</accession>
<evidence type="ECO:0000256" key="1">
    <source>
        <dbReference type="SAM" id="MobiDB-lite"/>
    </source>
</evidence>
<reference evidence="3" key="1">
    <citation type="submission" date="2022-11" db="UniProtKB">
        <authorList>
            <consortium name="WormBaseParasite"/>
        </authorList>
    </citation>
    <scope>IDENTIFICATION</scope>
</reference>
<feature type="compositionally biased region" description="Acidic residues" evidence="1">
    <location>
        <begin position="70"/>
        <end position="80"/>
    </location>
</feature>
<organism evidence="2 3">
    <name type="scientific">Acrobeloides nanus</name>
    <dbReference type="NCBI Taxonomy" id="290746"/>
    <lineage>
        <taxon>Eukaryota</taxon>
        <taxon>Metazoa</taxon>
        <taxon>Ecdysozoa</taxon>
        <taxon>Nematoda</taxon>
        <taxon>Chromadorea</taxon>
        <taxon>Rhabditida</taxon>
        <taxon>Tylenchina</taxon>
        <taxon>Cephalobomorpha</taxon>
        <taxon>Cephaloboidea</taxon>
        <taxon>Cephalobidae</taxon>
        <taxon>Acrobeloides</taxon>
    </lineage>
</organism>
<name>A0A914EAG0_9BILA</name>
<sequence>MPIDGSITNIKRLYNHAIPENEELFGDGIIEKVEHMEYVILSDTVNIGDNENQYYFDDGDDDDFTRYSDTDEEEPSTSYA</sequence>
<proteinExistence type="predicted"/>
<dbReference type="WBParaSite" id="ACRNAN_scaffold6799.g21434.t1">
    <property type="protein sequence ID" value="ACRNAN_scaffold6799.g21434.t1"/>
    <property type="gene ID" value="ACRNAN_scaffold6799.g21434"/>
</dbReference>